<dbReference type="PROSITE" id="PS50151">
    <property type="entry name" value="UVR"/>
    <property type="match status" value="1"/>
</dbReference>
<feature type="coiled-coil region" evidence="14">
    <location>
        <begin position="623"/>
        <end position="662"/>
    </location>
</feature>
<dbReference type="GO" id="GO:0120545">
    <property type="term" value="F:nucleic acid conformation isomerase activity"/>
    <property type="evidence" value="ECO:0007669"/>
    <property type="project" value="UniProtKB-ARBA"/>
</dbReference>
<evidence type="ECO:0000256" key="2">
    <source>
        <dbReference type="ARBA" id="ARBA00008533"/>
    </source>
</evidence>
<keyword evidence="7 12" id="KW-0067">ATP-binding</keyword>
<feature type="binding site" evidence="12">
    <location>
        <begin position="37"/>
        <end position="44"/>
    </location>
    <ligand>
        <name>ATP</name>
        <dbReference type="ChEBI" id="CHEBI:30616"/>
    </ligand>
</feature>
<evidence type="ECO:0000256" key="10">
    <source>
        <dbReference type="ARBA" id="ARBA00026033"/>
    </source>
</evidence>
<dbReference type="CDD" id="cd18790">
    <property type="entry name" value="SF2_C_UvrB"/>
    <property type="match status" value="1"/>
</dbReference>
<dbReference type="PROSITE" id="PS51192">
    <property type="entry name" value="HELICASE_ATP_BIND_1"/>
    <property type="match status" value="1"/>
</dbReference>
<feature type="domain" description="UVR" evidence="15">
    <location>
        <begin position="620"/>
        <end position="655"/>
    </location>
</feature>
<keyword evidence="14" id="KW-0175">Coiled coil</keyword>
<dbReference type="InterPro" id="IPR001943">
    <property type="entry name" value="UVR_dom"/>
</dbReference>
<comment type="subunit">
    <text evidence="10 12 13">Forms a heterotetramer with UvrA during the search for lesions. Interacts with UvrC in an incision complex.</text>
</comment>
<evidence type="ECO:0000256" key="9">
    <source>
        <dbReference type="ARBA" id="ARBA00023204"/>
    </source>
</evidence>
<dbReference type="SMART" id="SM00490">
    <property type="entry name" value="HELICc"/>
    <property type="match status" value="1"/>
</dbReference>
<dbReference type="PANTHER" id="PTHR24029">
    <property type="entry name" value="UVRABC SYSTEM PROTEIN B"/>
    <property type="match status" value="1"/>
</dbReference>
<keyword evidence="18" id="KW-0378">Hydrolase</keyword>
<keyword evidence="3 12" id="KW-0963">Cytoplasm</keyword>
<dbReference type="PROSITE" id="PS51194">
    <property type="entry name" value="HELICASE_CTER"/>
    <property type="match status" value="1"/>
</dbReference>
<comment type="function">
    <text evidence="12">The UvrABC repair system catalyzes the recognition and processing of DNA lesions. A damage recognition complex composed of 2 UvrA and 2 UvrB subunits scans DNA for abnormalities. Upon binding of the UvrA(2)B(2) complex to a putative damaged site, the DNA wraps around one UvrB monomer. DNA wrap is dependent on ATP binding by UvrB and probably causes local melting of the DNA helix, facilitating insertion of UvrB beta-hairpin between the DNA strands. Then UvrB probes one DNA strand for the presence of a lesion. If a lesion is found the UvrA subunits dissociate and the UvrB-DNA preincision complex is formed. This complex is subsequently bound by UvrC and the second UvrB is released. If no lesion is found, the DNA wraps around the other UvrB subunit that will check the other stand for damage.</text>
</comment>
<comment type="subcellular location">
    <subcellularLocation>
        <location evidence="1 12 13">Cytoplasm</location>
    </subcellularLocation>
</comment>
<dbReference type="Pfam" id="PF04851">
    <property type="entry name" value="ResIII"/>
    <property type="match status" value="1"/>
</dbReference>
<evidence type="ECO:0000259" key="16">
    <source>
        <dbReference type="PROSITE" id="PS51192"/>
    </source>
</evidence>
<keyword evidence="9 12" id="KW-0234">DNA repair</keyword>
<dbReference type="GO" id="GO:0005737">
    <property type="term" value="C:cytoplasm"/>
    <property type="evidence" value="ECO:0007669"/>
    <property type="project" value="UniProtKB-SubCell"/>
</dbReference>
<accession>A0AAF0D2H5</accession>
<dbReference type="InterPro" id="IPR001650">
    <property type="entry name" value="Helicase_C-like"/>
</dbReference>
<feature type="short sequence motif" description="Beta-hairpin" evidence="12">
    <location>
        <begin position="90"/>
        <end position="113"/>
    </location>
</feature>
<keyword evidence="12 13" id="KW-0742">SOS response</keyword>
<dbReference type="InterPro" id="IPR036876">
    <property type="entry name" value="UVR_dom_sf"/>
</dbReference>
<dbReference type="GO" id="GO:0006289">
    <property type="term" value="P:nucleotide-excision repair"/>
    <property type="evidence" value="ECO:0007669"/>
    <property type="project" value="UniProtKB-UniRule"/>
</dbReference>
<gene>
    <name evidence="12 18" type="primary">uvrB</name>
    <name evidence="18" type="ORF">OdinLCB4_000575</name>
</gene>
<proteinExistence type="inferred from homology"/>
<evidence type="ECO:0000313" key="18">
    <source>
        <dbReference type="EMBL" id="WEU40461.1"/>
    </source>
</evidence>
<evidence type="ECO:0000259" key="17">
    <source>
        <dbReference type="PROSITE" id="PS51194"/>
    </source>
</evidence>
<reference evidence="18" key="2">
    <citation type="journal article" date="2022" name="Nat. Microbiol.">
        <title>A closed Candidatus Odinarchaeum chromosome exposes Asgard archaeal viruses.</title>
        <authorList>
            <person name="Tamarit D."/>
            <person name="Caceres E.F."/>
            <person name="Krupovic M."/>
            <person name="Nijland R."/>
            <person name="Eme L."/>
            <person name="Robinson N.P."/>
            <person name="Ettema T.J.G."/>
        </authorList>
    </citation>
    <scope>NUCLEOTIDE SEQUENCE</scope>
    <source>
        <strain evidence="18">LCB_4</strain>
    </source>
</reference>
<sequence>MGFKLTTDLTPKGDQPKAIRQLVEGFRNGLSKQVLYGVTGSGKTFVIANVIAELDTPTIIIEPNKTLAAQITSELRSFLSENAVEYYVSYYDYYQPEAYVPTTDTYIAKDYSINEEIEKFRISTMRSLATSRDVVVVATVSCLYPAGSPEDFRVTSRVFQVNQKISREKFIEELIDLQYERNDFNFHRGTFRVRGDLIDLYFSYSDEIARFEFFGDIIEKITILEPYNYKTLRILHSVEVFSGSRFITTKSKIERAILTIEEELEQRVKELKSMGKLLYAERLEKRTRHDLELLREMGFCPGIENYSRHFDGRSPGQKPYCLLDHFNGEFLIFIDESHLTLPQIHAMAHGDYMRKKNLVDYGFRLPSAYDNRPLTFEEFEKYLKKVVYVSATPGDYEFKNSQQVVELIIRPTGLLDPVIEVRSTKNQIDDLIAEIQRNRLKNERALVATLTKRMAEELSEYLIEAGIKAEYLHSEVDTIERVKILRNLRSGKFDVVVGINLLREGLDLPEVSLIAILDADKEGFLRSDTSLTQIIGRASRNINGRVILYADEITDSMRKAIEENNRRRRMQLEYNQRHGITPVTITKKISDIASTVEEETQILDEETRRELLSLSDSDLDLYITSLKMKMNEYAERLEFEKAAEIRDKIRILERNLITLSKRDGDG</sequence>
<feature type="domain" description="Helicase ATP-binding" evidence="16">
    <location>
        <begin position="24"/>
        <end position="154"/>
    </location>
</feature>
<dbReference type="NCBIfam" id="TIGR00631">
    <property type="entry name" value="uvrb"/>
    <property type="match status" value="1"/>
</dbReference>
<dbReference type="InterPro" id="IPR004807">
    <property type="entry name" value="UvrB"/>
</dbReference>
<dbReference type="PANTHER" id="PTHR24029:SF0">
    <property type="entry name" value="UVRABC SYSTEM PROTEIN B"/>
    <property type="match status" value="1"/>
</dbReference>
<keyword evidence="6 12" id="KW-0228">DNA excision</keyword>
<dbReference type="SUPFAM" id="SSF52540">
    <property type="entry name" value="P-loop containing nucleoside triphosphate hydrolases"/>
    <property type="match status" value="2"/>
</dbReference>
<dbReference type="SMART" id="SM00487">
    <property type="entry name" value="DEXDc"/>
    <property type="match status" value="1"/>
</dbReference>
<name>A0AAF0D2H5_ODILC</name>
<dbReference type="InterPro" id="IPR014001">
    <property type="entry name" value="Helicase_ATP-bd"/>
</dbReference>
<keyword evidence="4 12" id="KW-0547">Nucleotide-binding</keyword>
<dbReference type="HAMAP" id="MF_00204">
    <property type="entry name" value="UvrB"/>
    <property type="match status" value="1"/>
</dbReference>
<dbReference type="GO" id="GO:0009432">
    <property type="term" value="P:SOS response"/>
    <property type="evidence" value="ECO:0007669"/>
    <property type="project" value="UniProtKB-UniRule"/>
</dbReference>
<reference evidence="18" key="1">
    <citation type="journal article" date="2017" name="Nature">
        <title>Asgard archaea illuminate the origin of eukaryotic cellular complexity.</title>
        <authorList>
            <person name="Zaremba-Niedzwiedzka K."/>
            <person name="Caceres E.F."/>
            <person name="Saw J.H."/>
            <person name="Backstrom D."/>
            <person name="Juzokaite L."/>
            <person name="Vancaester E."/>
            <person name="Seitz K.W."/>
            <person name="Anantharaman K."/>
            <person name="Starnawski P."/>
            <person name="Kjeldsen K.U."/>
            <person name="Scott M.B."/>
            <person name="Nunoura T."/>
            <person name="Banfield J.F."/>
            <person name="Schramm A."/>
            <person name="Baker B.J."/>
            <person name="Spang A."/>
            <person name="Ettema T.J.G."/>
        </authorList>
    </citation>
    <scope>NUCLEOTIDE SEQUENCE</scope>
    <source>
        <strain evidence="18">LCB_4</strain>
    </source>
</reference>
<dbReference type="GO" id="GO:0009381">
    <property type="term" value="F:excinuclease ABC activity"/>
    <property type="evidence" value="ECO:0007669"/>
    <property type="project" value="UniProtKB-UniRule"/>
</dbReference>
<dbReference type="GO" id="GO:0003677">
    <property type="term" value="F:DNA binding"/>
    <property type="evidence" value="ECO:0007669"/>
    <property type="project" value="UniProtKB-UniRule"/>
</dbReference>
<organism evidence="18 19">
    <name type="scientific">Odinarchaeota yellowstonii (strain LCB_4)</name>
    <dbReference type="NCBI Taxonomy" id="1841599"/>
    <lineage>
        <taxon>Archaea</taxon>
        <taxon>Promethearchaeati</taxon>
        <taxon>Candidatus Odinarchaeota</taxon>
        <taxon>Candidatus Odinarchaeia</taxon>
        <taxon>Candidatus Odinarchaeales</taxon>
        <taxon>Candidatus Odinarchaeaceae</taxon>
        <taxon>Candidatus Odinarchaeum</taxon>
    </lineage>
</organism>
<dbReference type="SUPFAM" id="SSF46600">
    <property type="entry name" value="C-terminal UvrC-binding domain of UvrB"/>
    <property type="match status" value="1"/>
</dbReference>
<dbReference type="InterPro" id="IPR024759">
    <property type="entry name" value="UvrB_YAD/RRR_dom"/>
</dbReference>
<keyword evidence="5 12" id="KW-0227">DNA damage</keyword>
<dbReference type="Gene3D" id="4.10.860.10">
    <property type="entry name" value="UVR domain"/>
    <property type="match status" value="1"/>
</dbReference>
<protein>
    <recommendedName>
        <fullName evidence="11 12">UvrABC system protein B</fullName>
        <shortName evidence="12">Protein UvrB</shortName>
    </recommendedName>
    <alternativeName>
        <fullName evidence="12">Excinuclease ABC subunit B</fullName>
    </alternativeName>
</protein>
<dbReference type="AlphaFoldDB" id="A0AAF0D2H5"/>
<dbReference type="EMBL" id="CP091871">
    <property type="protein sequence ID" value="WEU40461.1"/>
    <property type="molecule type" value="Genomic_DNA"/>
</dbReference>
<dbReference type="Pfam" id="PF00271">
    <property type="entry name" value="Helicase_C"/>
    <property type="match status" value="1"/>
</dbReference>
<dbReference type="KEGG" id="oyw:OdinLCB4_000575"/>
<dbReference type="NCBIfam" id="NF003673">
    <property type="entry name" value="PRK05298.1"/>
    <property type="match status" value="1"/>
</dbReference>
<evidence type="ECO:0000256" key="1">
    <source>
        <dbReference type="ARBA" id="ARBA00004496"/>
    </source>
</evidence>
<dbReference type="GO" id="GO:0009380">
    <property type="term" value="C:excinuclease repair complex"/>
    <property type="evidence" value="ECO:0007669"/>
    <property type="project" value="InterPro"/>
</dbReference>
<comment type="similarity">
    <text evidence="2 12 13">Belongs to the UvrB family.</text>
</comment>
<evidence type="ECO:0000256" key="14">
    <source>
        <dbReference type="SAM" id="Coils"/>
    </source>
</evidence>
<evidence type="ECO:0000313" key="19">
    <source>
        <dbReference type="Proteomes" id="UP000186851"/>
    </source>
</evidence>
<evidence type="ECO:0000256" key="7">
    <source>
        <dbReference type="ARBA" id="ARBA00022840"/>
    </source>
</evidence>
<dbReference type="Pfam" id="PF17757">
    <property type="entry name" value="UvrB_inter"/>
    <property type="match status" value="1"/>
</dbReference>
<dbReference type="Pfam" id="PF12344">
    <property type="entry name" value="UvrB"/>
    <property type="match status" value="1"/>
</dbReference>
<dbReference type="Pfam" id="PF02151">
    <property type="entry name" value="UVR"/>
    <property type="match status" value="1"/>
</dbReference>
<evidence type="ECO:0000256" key="13">
    <source>
        <dbReference type="RuleBase" id="RU003587"/>
    </source>
</evidence>
<dbReference type="GO" id="GO:0016887">
    <property type="term" value="F:ATP hydrolysis activity"/>
    <property type="evidence" value="ECO:0007669"/>
    <property type="project" value="InterPro"/>
</dbReference>
<dbReference type="InterPro" id="IPR027417">
    <property type="entry name" value="P-loop_NTPase"/>
</dbReference>
<feature type="domain" description="Helicase C-terminal" evidence="17">
    <location>
        <begin position="427"/>
        <end position="589"/>
    </location>
</feature>
<dbReference type="CDD" id="cd17916">
    <property type="entry name" value="DEXHc_UvrB"/>
    <property type="match status" value="1"/>
</dbReference>
<evidence type="ECO:0000256" key="5">
    <source>
        <dbReference type="ARBA" id="ARBA00022763"/>
    </source>
</evidence>
<dbReference type="Proteomes" id="UP000186851">
    <property type="component" value="Chromosome"/>
</dbReference>
<evidence type="ECO:0000259" key="15">
    <source>
        <dbReference type="PROSITE" id="PS50151"/>
    </source>
</evidence>
<dbReference type="Gene3D" id="3.40.50.300">
    <property type="entry name" value="P-loop containing nucleotide triphosphate hydrolases"/>
    <property type="match status" value="3"/>
</dbReference>
<comment type="domain">
    <text evidence="12">The beta-hairpin motif is involved in DNA binding.</text>
</comment>
<evidence type="ECO:0000256" key="3">
    <source>
        <dbReference type="ARBA" id="ARBA00022490"/>
    </source>
</evidence>
<evidence type="ECO:0000256" key="8">
    <source>
        <dbReference type="ARBA" id="ARBA00022881"/>
    </source>
</evidence>
<dbReference type="GO" id="GO:0005524">
    <property type="term" value="F:ATP binding"/>
    <property type="evidence" value="ECO:0007669"/>
    <property type="project" value="UniProtKB-UniRule"/>
</dbReference>
<dbReference type="InterPro" id="IPR041471">
    <property type="entry name" value="UvrB_inter"/>
</dbReference>
<evidence type="ECO:0000256" key="4">
    <source>
        <dbReference type="ARBA" id="ARBA00022741"/>
    </source>
</evidence>
<evidence type="ECO:0000256" key="6">
    <source>
        <dbReference type="ARBA" id="ARBA00022769"/>
    </source>
</evidence>
<keyword evidence="8 12" id="KW-0267">Excision nuclease</keyword>
<evidence type="ECO:0000256" key="12">
    <source>
        <dbReference type="HAMAP-Rule" id="MF_00204"/>
    </source>
</evidence>
<dbReference type="InterPro" id="IPR006935">
    <property type="entry name" value="Helicase/UvrB_N"/>
</dbReference>
<evidence type="ECO:0000256" key="11">
    <source>
        <dbReference type="ARBA" id="ARBA00029504"/>
    </source>
</evidence>